<dbReference type="Pfam" id="PF12680">
    <property type="entry name" value="SnoaL_2"/>
    <property type="match status" value="1"/>
</dbReference>
<organism evidence="2 3">
    <name type="scientific">Streptomyces xanthii</name>
    <dbReference type="NCBI Taxonomy" id="2768069"/>
    <lineage>
        <taxon>Bacteria</taxon>
        <taxon>Bacillati</taxon>
        <taxon>Actinomycetota</taxon>
        <taxon>Actinomycetes</taxon>
        <taxon>Kitasatosporales</taxon>
        <taxon>Streptomycetaceae</taxon>
        <taxon>Streptomyces</taxon>
    </lineage>
</organism>
<dbReference type="EMBL" id="CP061282">
    <property type="protein sequence ID" value="QNS09270.1"/>
    <property type="molecule type" value="Genomic_DNA"/>
</dbReference>
<evidence type="ECO:0000313" key="3">
    <source>
        <dbReference type="Proteomes" id="UP000516428"/>
    </source>
</evidence>
<evidence type="ECO:0000259" key="1">
    <source>
        <dbReference type="Pfam" id="PF12680"/>
    </source>
</evidence>
<dbReference type="Proteomes" id="UP000516428">
    <property type="component" value="Plasmid unnamed1"/>
</dbReference>
<reference evidence="2 3" key="1">
    <citation type="submission" date="2020-09" db="EMBL/GenBank/DDBJ databases">
        <title>A novel species.</title>
        <authorList>
            <person name="Gao J."/>
        </authorList>
    </citation>
    <scope>NUCLEOTIDE SEQUENCE [LARGE SCALE GENOMIC DNA]</scope>
    <source>
        <strain evidence="2 3">CRXT-Y-14</strain>
        <plasmid evidence="2 3">unnamed1</plasmid>
    </source>
</reference>
<sequence>MSTETETETAIHPLFAEMIRCTAERDLDGLVDLYHPDAEWVRFTGPVRGHDNIRELLRRYWELDLQHVEMNEFIQTDDTVMMRGTMTCRGETVVTFGVYVLRDGKIWRQCGADEGGTRDWWA</sequence>
<proteinExistence type="predicted"/>
<dbReference type="KEGG" id="sxn:IAG42_36595"/>
<evidence type="ECO:0000313" key="2">
    <source>
        <dbReference type="EMBL" id="QNS09270.1"/>
    </source>
</evidence>
<dbReference type="InterPro" id="IPR037401">
    <property type="entry name" value="SnoaL-like"/>
</dbReference>
<geneLocation type="plasmid" evidence="2 3">
    <name>unnamed1</name>
</geneLocation>
<protein>
    <submittedName>
        <fullName evidence="2">Nuclear transport factor 2 family protein</fullName>
    </submittedName>
</protein>
<dbReference type="InterPro" id="IPR032710">
    <property type="entry name" value="NTF2-like_dom_sf"/>
</dbReference>
<dbReference type="SUPFAM" id="SSF54427">
    <property type="entry name" value="NTF2-like"/>
    <property type="match status" value="1"/>
</dbReference>
<keyword evidence="2" id="KW-0614">Plasmid</keyword>
<dbReference type="AlphaFoldDB" id="A0A7H1BKL5"/>
<dbReference type="RefSeq" id="WP_188341925.1">
    <property type="nucleotide sequence ID" value="NZ_CP061282.1"/>
</dbReference>
<accession>A0A7H1BKL5</accession>
<dbReference type="Gene3D" id="3.10.450.50">
    <property type="match status" value="1"/>
</dbReference>
<name>A0A7H1BKL5_9ACTN</name>
<keyword evidence="3" id="KW-1185">Reference proteome</keyword>
<gene>
    <name evidence="2" type="ORF">IAG42_36595</name>
</gene>
<feature type="domain" description="SnoaL-like" evidence="1">
    <location>
        <begin position="17"/>
        <end position="108"/>
    </location>
</feature>